<dbReference type="RefSeq" id="WP_120018303.1">
    <property type="nucleotide sequence ID" value="NZ_QZWZ01000045.1"/>
</dbReference>
<protein>
    <submittedName>
        <fullName evidence="1">Uncharacterized protein</fullName>
    </submittedName>
</protein>
<organism evidence="1 2">
    <name type="scientific">Mesorhizobium waimense</name>
    <dbReference type="NCBI Taxonomy" id="1300307"/>
    <lineage>
        <taxon>Bacteria</taxon>
        <taxon>Pseudomonadati</taxon>
        <taxon>Pseudomonadota</taxon>
        <taxon>Alphaproteobacteria</taxon>
        <taxon>Hyphomicrobiales</taxon>
        <taxon>Phyllobacteriaceae</taxon>
        <taxon>Mesorhizobium</taxon>
    </lineage>
</organism>
<sequence length="74" mass="7893">MDEIGGSGRLVLDDQGAVCILVNEQLGGVVFLAVDRDREEVIPAQAKGNLLIGRCNAFDYDPPAASLMRSDTSE</sequence>
<dbReference type="AlphaFoldDB" id="A0A3A5K1L7"/>
<proteinExistence type="predicted"/>
<name>A0A3A5K1L7_9HYPH</name>
<evidence type="ECO:0000313" key="2">
    <source>
        <dbReference type="Proteomes" id="UP000272706"/>
    </source>
</evidence>
<dbReference type="EMBL" id="QZWZ01000045">
    <property type="protein sequence ID" value="RJT29226.1"/>
    <property type="molecule type" value="Genomic_DNA"/>
</dbReference>
<accession>A0A3A5K1L7</accession>
<evidence type="ECO:0000313" key="1">
    <source>
        <dbReference type="EMBL" id="RJT29226.1"/>
    </source>
</evidence>
<gene>
    <name evidence="1" type="ORF">D3227_32670</name>
</gene>
<comment type="caution">
    <text evidence="1">The sequence shown here is derived from an EMBL/GenBank/DDBJ whole genome shotgun (WGS) entry which is preliminary data.</text>
</comment>
<dbReference type="Proteomes" id="UP000272706">
    <property type="component" value="Unassembled WGS sequence"/>
</dbReference>
<keyword evidence="2" id="KW-1185">Reference proteome</keyword>
<reference evidence="1 2" key="1">
    <citation type="submission" date="2018-09" db="EMBL/GenBank/DDBJ databases">
        <title>Mesorhizobium carmichaelinearum sp. nov. isolated from Carmichaelinea spp. root nodules in New Zealand.</title>
        <authorList>
            <person name="De Meyer S.E."/>
        </authorList>
    </citation>
    <scope>NUCLEOTIDE SEQUENCE [LARGE SCALE GENOMIC DNA]</scope>
    <source>
        <strain evidence="1 2">ICMP19557</strain>
    </source>
</reference>